<protein>
    <submittedName>
        <fullName evidence="1">Uncharacterized protein</fullName>
    </submittedName>
</protein>
<name>A0AAV6VV83_9ARAC</name>
<evidence type="ECO:0000313" key="2">
    <source>
        <dbReference type="Proteomes" id="UP000827092"/>
    </source>
</evidence>
<sequence>MCMVTYPALKTKQGPSDHLQHNLNHFLKPDLRWWVDGWDSSKSRAHEHATNRPCCCASAYLCVQIVFGLPSSDGG</sequence>
<reference evidence="1 2" key="1">
    <citation type="journal article" date="2022" name="Nat. Ecol. Evol.">
        <title>A masculinizing supergene underlies an exaggerated male reproductive morph in a spider.</title>
        <authorList>
            <person name="Hendrickx F."/>
            <person name="De Corte Z."/>
            <person name="Sonet G."/>
            <person name="Van Belleghem S.M."/>
            <person name="Kostlbacher S."/>
            <person name="Vangestel C."/>
        </authorList>
    </citation>
    <scope>NUCLEOTIDE SEQUENCE [LARGE SCALE GENOMIC DNA]</scope>
    <source>
        <strain evidence="1">W744_W776</strain>
    </source>
</reference>
<dbReference type="EMBL" id="JAFNEN010000015">
    <property type="protein sequence ID" value="KAG8200569.1"/>
    <property type="molecule type" value="Genomic_DNA"/>
</dbReference>
<keyword evidence="2" id="KW-1185">Reference proteome</keyword>
<comment type="caution">
    <text evidence="1">The sequence shown here is derived from an EMBL/GenBank/DDBJ whole genome shotgun (WGS) entry which is preliminary data.</text>
</comment>
<evidence type="ECO:0000313" key="1">
    <source>
        <dbReference type="EMBL" id="KAG8200569.1"/>
    </source>
</evidence>
<accession>A0AAV6VV83</accession>
<organism evidence="1 2">
    <name type="scientific">Oedothorax gibbosus</name>
    <dbReference type="NCBI Taxonomy" id="931172"/>
    <lineage>
        <taxon>Eukaryota</taxon>
        <taxon>Metazoa</taxon>
        <taxon>Ecdysozoa</taxon>
        <taxon>Arthropoda</taxon>
        <taxon>Chelicerata</taxon>
        <taxon>Arachnida</taxon>
        <taxon>Araneae</taxon>
        <taxon>Araneomorphae</taxon>
        <taxon>Entelegynae</taxon>
        <taxon>Araneoidea</taxon>
        <taxon>Linyphiidae</taxon>
        <taxon>Erigoninae</taxon>
        <taxon>Oedothorax</taxon>
    </lineage>
</organism>
<dbReference type="AlphaFoldDB" id="A0AAV6VV83"/>
<gene>
    <name evidence="1" type="ORF">JTE90_000641</name>
</gene>
<dbReference type="Proteomes" id="UP000827092">
    <property type="component" value="Unassembled WGS sequence"/>
</dbReference>
<proteinExistence type="predicted"/>